<proteinExistence type="predicted"/>
<organism evidence="1">
    <name type="scientific">Vibrio tasmaniensis</name>
    <dbReference type="NCBI Taxonomy" id="212663"/>
    <lineage>
        <taxon>Bacteria</taxon>
        <taxon>Pseudomonadati</taxon>
        <taxon>Pseudomonadota</taxon>
        <taxon>Gammaproteobacteria</taxon>
        <taxon>Vibrionales</taxon>
        <taxon>Vibrionaceae</taxon>
        <taxon>Vibrio</taxon>
    </lineage>
</organism>
<reference evidence="1" key="1">
    <citation type="journal article" date="2015" name="MBio">
        <title>Eco-Evolutionary Dynamics of Episomes among Ecologically Cohesive Bacterial Populations.</title>
        <authorList>
            <person name="Xue H."/>
            <person name="Cordero O.X."/>
            <person name="Camas F.M."/>
            <person name="Trimble W."/>
            <person name="Meyer F."/>
            <person name="Guglielmini J."/>
            <person name="Rocha E.P."/>
            <person name="Polz M.F."/>
        </authorList>
    </citation>
    <scope>NUCLEOTIDE SEQUENCE</scope>
    <source>
        <strain evidence="1">FF_59</strain>
    </source>
</reference>
<sequence>MVITAIRAFSSNDNCPKPSQAEFLPVVHSTSEMPQSFLEY</sequence>
<evidence type="ECO:0000313" key="1">
    <source>
        <dbReference type="EMBL" id="AKN39867.1"/>
    </source>
</evidence>
<protein>
    <submittedName>
        <fullName evidence="1">Uncharacterized protein</fullName>
    </submittedName>
</protein>
<name>A0A0H3ZZ10_9VIBR</name>
<accession>A0A0H3ZZ10</accession>
<dbReference type="EMBL" id="KP795670">
    <property type="protein sequence ID" value="AKN39867.1"/>
    <property type="molecule type" value="Genomic_DNA"/>
</dbReference>
<dbReference type="AlphaFoldDB" id="A0A0H3ZZ10"/>